<dbReference type="CDD" id="cd07651">
    <property type="entry name" value="F-BAR_PombeCdc15_like"/>
    <property type="match status" value="1"/>
</dbReference>
<dbReference type="GO" id="GO:0009898">
    <property type="term" value="C:cytoplasmic side of plasma membrane"/>
    <property type="evidence" value="ECO:0007669"/>
    <property type="project" value="TreeGrafter"/>
</dbReference>
<dbReference type="InterPro" id="IPR027267">
    <property type="entry name" value="AH/BAR_dom_sf"/>
</dbReference>
<feature type="compositionally biased region" description="Pro residues" evidence="20">
    <location>
        <begin position="670"/>
        <end position="683"/>
    </location>
</feature>
<dbReference type="GO" id="GO:0005543">
    <property type="term" value="F:phospholipid binding"/>
    <property type="evidence" value="ECO:0007669"/>
    <property type="project" value="TreeGrafter"/>
</dbReference>
<dbReference type="GO" id="GO:0120104">
    <property type="term" value="C:mitotic actomyosin contractile ring, proximal layer"/>
    <property type="evidence" value="ECO:0007669"/>
    <property type="project" value="TreeGrafter"/>
</dbReference>
<feature type="region of interest" description="Disordered" evidence="20">
    <location>
        <begin position="451"/>
        <end position="805"/>
    </location>
</feature>
<sequence>MLNLTLYTTTTFLILDSDGQRVLAKYYRPKGLPYGDSKGLTTVKEQKSLEKGLWEKTKKPGGGLGDIILYDGHLAVYKHSPDLIFYIIGDAEQNELMLSLALNSFYDALSVLLHNQIEKRAVLESYDLVMLCLDETIDDGIIVETDSTTIASRYARVNSPNLSNRSLDFCNAFWGTTDGGVDVLFARMRGAGRTVEEVRSFWKERATIEEDYAKRLSKLAKQTLGKDEIGELKNSLDTLRLETDRQATSHVNLSQQIRSELETPATAFVARQAQFKRNAQSIIEKAYKNKQTQEAYVTKAREKYEADCMRINSYTAQSTLVQGRDLDKIQLKLDRAKQTVTANERDFANFARALQGTVEKWERDWKAFCDACQDLEEERIEFMKDNVWAYANAVSTVCVSDDESCEKIRISLEQLEPERDMENFVRDYGTGNEIPEPPQFISYTNPETAMAAQSRPESRYANFPRSSSRHMSMTEAMRAPPPEEEPDGPGMAGFGAIGSTSARNGDLERSNTLGGQSRPSSASPVNGIGGSSTSAAFPSSSQATHGAHGPSEGGVYEVYPEQDPQPAPNSAGSAPPPGSSHSRVGAENDPLAKKMEELRISAAATGPVRRNSANVPRPNSGYQSASPVPVAGPGPSSTTALSGALAAPNPSKAQPGIRDYRDPADLIVGGPPPSSRPTSPAGPPTAAHMMPPSQKSSSPLPVEEVLSTYAPSLPGERRTPLSRSNSPGIGSSHTHSQSLGQNINRVSTIERPKSREGFAGIGSGGRTPSPGVGPGPSGSAGTGGNQNNYRIPSPAPDSGNLGIALDASGQVTHDLMAEQYRNQQQQQQQSVSSHISYGVPQRSHSVQMSSPVGPPPQPQPQQQQSYVAPPPAVYPQQPPYTQQTIPSAQGTGVQRQSSIWYNQQPQPQPQYVHTPPIVNSYAPPGPNGSHVQRGPSVSMRTPSYSNGVSYQNTGYNDPVQTRRSPSPAPMPMVPAPTGQYIDGKPVLFYVKALYDYQASIDEEFDFQSGDVIAVTSTPEDGWWTGVLLDDSRRIPGRTVFPSNFVCLF</sequence>
<evidence type="ECO:0000313" key="24">
    <source>
        <dbReference type="Proteomes" id="UP000308199"/>
    </source>
</evidence>
<dbReference type="GO" id="GO:0030036">
    <property type="term" value="P:actin cytoskeleton organization"/>
    <property type="evidence" value="ECO:0007669"/>
    <property type="project" value="UniProtKB-ARBA"/>
</dbReference>
<dbReference type="PROSITE" id="PS50002">
    <property type="entry name" value="SH3"/>
    <property type="match status" value="1"/>
</dbReference>
<dbReference type="Pfam" id="PF01217">
    <property type="entry name" value="Clat_adaptor_s"/>
    <property type="match status" value="1"/>
</dbReference>
<keyword evidence="8" id="KW-0963">Cytoplasm</keyword>
<dbReference type="InterPro" id="IPR036028">
    <property type="entry name" value="SH3-like_dom_sf"/>
</dbReference>
<keyword evidence="10" id="KW-0931">ER-Golgi transport</keyword>
<dbReference type="PROSITE" id="PS51741">
    <property type="entry name" value="F_BAR"/>
    <property type="match status" value="1"/>
</dbReference>
<keyword evidence="9" id="KW-0597">Phosphoprotein</keyword>
<evidence type="ECO:0000256" key="9">
    <source>
        <dbReference type="ARBA" id="ARBA00022553"/>
    </source>
</evidence>
<feature type="compositionally biased region" description="Pro residues" evidence="20">
    <location>
        <begin position="868"/>
        <end position="878"/>
    </location>
</feature>
<dbReference type="Gene3D" id="3.30.450.60">
    <property type="match status" value="1"/>
</dbReference>
<keyword evidence="7" id="KW-0813">Transport</keyword>
<feature type="compositionally biased region" description="Low complexity" evidence="20">
    <location>
        <begin position="624"/>
        <end position="647"/>
    </location>
</feature>
<evidence type="ECO:0000259" key="21">
    <source>
        <dbReference type="PROSITE" id="PS50002"/>
    </source>
</evidence>
<feature type="compositionally biased region" description="Polar residues" evidence="20">
    <location>
        <begin position="721"/>
        <end position="747"/>
    </location>
</feature>
<feature type="compositionally biased region" description="Polar residues" evidence="20">
    <location>
        <begin position="938"/>
        <end position="959"/>
    </location>
</feature>
<evidence type="ECO:0000256" key="12">
    <source>
        <dbReference type="ARBA" id="ARBA00023034"/>
    </source>
</evidence>
<dbReference type="PRINTS" id="PR00452">
    <property type="entry name" value="SH3DOMAIN"/>
</dbReference>
<evidence type="ECO:0000256" key="13">
    <source>
        <dbReference type="ARBA" id="ARBA00023136"/>
    </source>
</evidence>
<dbReference type="SMART" id="SM00326">
    <property type="entry name" value="SH3"/>
    <property type="match status" value="1"/>
</dbReference>
<dbReference type="InterPro" id="IPR031160">
    <property type="entry name" value="F_BAR_dom"/>
</dbReference>
<dbReference type="SUPFAM" id="SSF50044">
    <property type="entry name" value="SH3-domain"/>
    <property type="match status" value="1"/>
</dbReference>
<dbReference type="FunFam" id="3.30.450.60:FF:000013">
    <property type="entry name" value="Coatomer subunit zeta"/>
    <property type="match status" value="1"/>
</dbReference>
<dbReference type="Pfam" id="PF00018">
    <property type="entry name" value="SH3_1"/>
    <property type="match status" value="1"/>
</dbReference>
<evidence type="ECO:0000256" key="10">
    <source>
        <dbReference type="ARBA" id="ARBA00022892"/>
    </source>
</evidence>
<dbReference type="Gene3D" id="2.30.30.40">
    <property type="entry name" value="SH3 Domains"/>
    <property type="match status" value="1"/>
</dbReference>
<dbReference type="GO" id="GO:0016192">
    <property type="term" value="P:vesicle-mediated transport"/>
    <property type="evidence" value="ECO:0007669"/>
    <property type="project" value="UniProtKB-KW"/>
</dbReference>
<keyword evidence="19" id="KW-0175">Coiled coil</keyword>
<dbReference type="Gene3D" id="1.20.1270.60">
    <property type="entry name" value="Arfaptin homology (AH) domain/BAR domain"/>
    <property type="match status" value="1"/>
</dbReference>
<name>A0A4S4L2I2_9AGAM</name>
<comment type="caution">
    <text evidence="23">The sequence shown here is derived from an EMBL/GenBank/DDBJ whole genome shotgun (WGS) entry which is preliminary data.</text>
</comment>
<proteinExistence type="inferred from homology"/>
<feature type="compositionally biased region" description="Gly residues" evidence="20">
    <location>
        <begin position="772"/>
        <end position="784"/>
    </location>
</feature>
<feature type="compositionally biased region" description="Low complexity" evidence="20">
    <location>
        <begin position="531"/>
        <end position="543"/>
    </location>
</feature>
<comment type="subunit">
    <text evidence="5">Oligomeric complex that consists of at least the alpha, beta, beta', gamma, delta, epsilon and zeta subunits.</text>
</comment>
<evidence type="ECO:0000256" key="2">
    <source>
        <dbReference type="ARBA" id="ARBA00004255"/>
    </source>
</evidence>
<dbReference type="InterPro" id="IPR001060">
    <property type="entry name" value="FCH_dom"/>
</dbReference>
<dbReference type="EMBL" id="SGPK01000259">
    <property type="protein sequence ID" value="THH05465.1"/>
    <property type="molecule type" value="Genomic_DNA"/>
</dbReference>
<dbReference type="SUPFAM" id="SSF64356">
    <property type="entry name" value="SNARE-like"/>
    <property type="match status" value="1"/>
</dbReference>
<gene>
    <name evidence="23" type="ORF">EW145_g4774</name>
</gene>
<dbReference type="AlphaFoldDB" id="A0A4S4L2I2"/>
<evidence type="ECO:0000256" key="1">
    <source>
        <dbReference type="ARBA" id="ARBA00004245"/>
    </source>
</evidence>
<dbReference type="FunFam" id="1.20.1270.60:FF:000045">
    <property type="entry name" value="Cell division control protein"/>
    <property type="match status" value="1"/>
</dbReference>
<evidence type="ECO:0000256" key="17">
    <source>
        <dbReference type="ARBA" id="ARBA00075766"/>
    </source>
</evidence>
<feature type="compositionally biased region" description="Polar residues" evidence="20">
    <location>
        <begin position="510"/>
        <end position="524"/>
    </location>
</feature>
<keyword evidence="15" id="KW-0968">Cytoplasmic vesicle</keyword>
<evidence type="ECO:0000256" key="6">
    <source>
        <dbReference type="ARBA" id="ARBA00022443"/>
    </source>
</evidence>
<evidence type="ECO:0000256" key="14">
    <source>
        <dbReference type="ARBA" id="ARBA00023212"/>
    </source>
</evidence>
<feature type="compositionally biased region" description="Polar residues" evidence="20">
    <location>
        <begin position="885"/>
        <end position="902"/>
    </location>
</feature>
<evidence type="ECO:0000256" key="5">
    <source>
        <dbReference type="ARBA" id="ARBA00011775"/>
    </source>
</evidence>
<evidence type="ECO:0000256" key="18">
    <source>
        <dbReference type="PROSITE-ProRule" id="PRU00192"/>
    </source>
</evidence>
<comment type="function">
    <text evidence="16">The coatomer is a cytosolic protein complex that binds to dilysine motifs and reversibly associates with Golgi non-clathrin-coated vesicles, which further mediate biosynthetic protein transport from the ER, via the Golgi up to the trans Golgi network. Coatomer complex is required for budding from Golgi membranes, and is essential for the retrograde Golgi-to-ER transport of dilysine-tagged proteins. The zeta subunit may be involved in regulating the coat assembly and, hence, the rate of biosynthetic protein transport due to its association-dissociation properties with the coatomer complex.</text>
</comment>
<dbReference type="InterPro" id="IPR011012">
    <property type="entry name" value="Longin-like_dom_sf"/>
</dbReference>
<organism evidence="23 24">
    <name type="scientific">Phellinidium pouzarii</name>
    <dbReference type="NCBI Taxonomy" id="167371"/>
    <lineage>
        <taxon>Eukaryota</taxon>
        <taxon>Fungi</taxon>
        <taxon>Dikarya</taxon>
        <taxon>Basidiomycota</taxon>
        <taxon>Agaricomycotina</taxon>
        <taxon>Agaricomycetes</taxon>
        <taxon>Hymenochaetales</taxon>
        <taxon>Hymenochaetaceae</taxon>
        <taxon>Phellinidium</taxon>
    </lineage>
</organism>
<evidence type="ECO:0000256" key="16">
    <source>
        <dbReference type="ARBA" id="ARBA00045555"/>
    </source>
</evidence>
<dbReference type="GO" id="GO:0000139">
    <property type="term" value="C:Golgi membrane"/>
    <property type="evidence" value="ECO:0007669"/>
    <property type="project" value="UniProtKB-SubCell"/>
</dbReference>
<dbReference type="InterPro" id="IPR001452">
    <property type="entry name" value="SH3_domain"/>
</dbReference>
<evidence type="ECO:0000256" key="4">
    <source>
        <dbReference type="ARBA" id="ARBA00006972"/>
    </source>
</evidence>
<dbReference type="PANTHER" id="PTHR23065">
    <property type="entry name" value="PROLINE-SERINE-THREONINE PHOSPHATASE INTERACTING PROTEIN 1"/>
    <property type="match status" value="1"/>
</dbReference>
<evidence type="ECO:0000256" key="8">
    <source>
        <dbReference type="ARBA" id="ARBA00022490"/>
    </source>
</evidence>
<evidence type="ECO:0000256" key="15">
    <source>
        <dbReference type="ARBA" id="ARBA00023329"/>
    </source>
</evidence>
<keyword evidence="12" id="KW-0333">Golgi apparatus</keyword>
<dbReference type="GO" id="GO:0015031">
    <property type="term" value="P:protein transport"/>
    <property type="evidence" value="ECO:0007669"/>
    <property type="project" value="UniProtKB-KW"/>
</dbReference>
<dbReference type="OrthoDB" id="19092at2759"/>
<dbReference type="FunFam" id="2.30.30.40:FF:000312">
    <property type="entry name" value="Related to Cell division control protein 15"/>
    <property type="match status" value="1"/>
</dbReference>
<evidence type="ECO:0000256" key="3">
    <source>
        <dbReference type="ARBA" id="ARBA00004347"/>
    </source>
</evidence>
<keyword evidence="24" id="KW-1185">Reference proteome</keyword>
<dbReference type="Pfam" id="PF00611">
    <property type="entry name" value="FCH"/>
    <property type="match status" value="1"/>
</dbReference>
<evidence type="ECO:0000313" key="23">
    <source>
        <dbReference type="EMBL" id="THH05465.1"/>
    </source>
</evidence>
<comment type="subcellular location">
    <subcellularLocation>
        <location evidence="1">Cytoplasm</location>
        <location evidence="1">Cytoskeleton</location>
    </subcellularLocation>
    <subcellularLocation>
        <location evidence="3">Cytoplasmic vesicle</location>
        <location evidence="3">COPI-coated vesicle membrane</location>
        <topology evidence="3">Peripheral membrane protein</topology>
        <orientation evidence="3">Cytoplasmic side</orientation>
    </subcellularLocation>
    <subcellularLocation>
        <location evidence="2">Golgi apparatus membrane</location>
        <topology evidence="2">Peripheral membrane protein</topology>
        <orientation evidence="2">Cytoplasmic side</orientation>
    </subcellularLocation>
</comment>
<keyword evidence="13" id="KW-0472">Membrane</keyword>
<protein>
    <recommendedName>
        <fullName evidence="17">Zeta-coat protein</fullName>
    </recommendedName>
</protein>
<dbReference type="SUPFAM" id="SSF103657">
    <property type="entry name" value="BAR/IMD domain-like"/>
    <property type="match status" value="1"/>
</dbReference>
<feature type="compositionally biased region" description="Basic and acidic residues" evidence="20">
    <location>
        <begin position="584"/>
        <end position="599"/>
    </location>
</feature>
<feature type="domain" description="SH3" evidence="21">
    <location>
        <begin position="985"/>
        <end position="1048"/>
    </location>
</feature>
<keyword evidence="11" id="KW-0653">Protein transport</keyword>
<reference evidence="23 24" key="1">
    <citation type="submission" date="2019-02" db="EMBL/GenBank/DDBJ databases">
        <title>Genome sequencing of the rare red list fungi Phellinidium pouzarii.</title>
        <authorList>
            <person name="Buettner E."/>
            <person name="Kellner H."/>
        </authorList>
    </citation>
    <scope>NUCLEOTIDE SEQUENCE [LARGE SCALE GENOMIC DNA]</scope>
    <source>
        <strain evidence="23 24">DSM 108285</strain>
    </source>
</reference>
<evidence type="ECO:0000256" key="19">
    <source>
        <dbReference type="PROSITE-ProRule" id="PRU01077"/>
    </source>
</evidence>
<dbReference type="GO" id="GO:0030663">
    <property type="term" value="C:COPI-coated vesicle membrane"/>
    <property type="evidence" value="ECO:0007669"/>
    <property type="project" value="UniProtKB-SubCell"/>
</dbReference>
<keyword evidence="14" id="KW-0206">Cytoskeleton</keyword>
<feature type="domain" description="F-BAR" evidence="22">
    <location>
        <begin position="167"/>
        <end position="420"/>
    </location>
</feature>
<dbReference type="CDD" id="cd14829">
    <property type="entry name" value="Zeta-COP"/>
    <property type="match status" value="1"/>
</dbReference>
<evidence type="ECO:0000256" key="7">
    <source>
        <dbReference type="ARBA" id="ARBA00022448"/>
    </source>
</evidence>
<feature type="region of interest" description="Disordered" evidence="20">
    <location>
        <begin position="820"/>
        <end position="967"/>
    </location>
</feature>
<comment type="similarity">
    <text evidence="4">Belongs to the adaptor complexes small subunit family.</text>
</comment>
<dbReference type="CDD" id="cd00174">
    <property type="entry name" value="SH3"/>
    <property type="match status" value="1"/>
</dbReference>
<dbReference type="SMART" id="SM00055">
    <property type="entry name" value="FCH"/>
    <property type="match status" value="1"/>
</dbReference>
<accession>A0A4S4L2I2</accession>
<dbReference type="Proteomes" id="UP000308199">
    <property type="component" value="Unassembled WGS sequence"/>
</dbReference>
<evidence type="ECO:0000256" key="11">
    <source>
        <dbReference type="ARBA" id="ARBA00022927"/>
    </source>
</evidence>
<keyword evidence="6 18" id="KW-0728">SH3 domain</keyword>
<dbReference type="InterPro" id="IPR022775">
    <property type="entry name" value="AP_mu_sigma_su"/>
</dbReference>
<evidence type="ECO:0000256" key="20">
    <source>
        <dbReference type="SAM" id="MobiDB-lite"/>
    </source>
</evidence>
<dbReference type="PANTHER" id="PTHR23065:SF7">
    <property type="entry name" value="NOSTRIN, ISOFORM H"/>
    <property type="match status" value="1"/>
</dbReference>
<evidence type="ECO:0000259" key="22">
    <source>
        <dbReference type="PROSITE" id="PS51741"/>
    </source>
</evidence>